<proteinExistence type="predicted"/>
<reference evidence="2" key="1">
    <citation type="journal article" date="2021" name="Nat. Commun.">
        <title>Genetic determinants of endophytism in the Arabidopsis root mycobiome.</title>
        <authorList>
            <person name="Mesny F."/>
            <person name="Miyauchi S."/>
            <person name="Thiergart T."/>
            <person name="Pickel B."/>
            <person name="Atanasova L."/>
            <person name="Karlsson M."/>
            <person name="Huettel B."/>
            <person name="Barry K.W."/>
            <person name="Haridas S."/>
            <person name="Chen C."/>
            <person name="Bauer D."/>
            <person name="Andreopoulos W."/>
            <person name="Pangilinan J."/>
            <person name="LaButti K."/>
            <person name="Riley R."/>
            <person name="Lipzen A."/>
            <person name="Clum A."/>
            <person name="Drula E."/>
            <person name="Henrissat B."/>
            <person name="Kohler A."/>
            <person name="Grigoriev I.V."/>
            <person name="Martin F.M."/>
            <person name="Hacquard S."/>
        </authorList>
    </citation>
    <scope>NUCLEOTIDE SEQUENCE</scope>
    <source>
        <strain evidence="2">MPI-CAGE-CH-0243</strain>
    </source>
</reference>
<feature type="compositionally biased region" description="Low complexity" evidence="1">
    <location>
        <begin position="1"/>
        <end position="11"/>
    </location>
</feature>
<dbReference type="PANTHER" id="PTHR28052">
    <property type="entry name" value="UPF0545 PROTEIN C22ORF39"/>
    <property type="match status" value="1"/>
</dbReference>
<dbReference type="InterPro" id="IPR021475">
    <property type="entry name" value="Pants/Emi1-like"/>
</dbReference>
<protein>
    <recommendedName>
        <fullName evidence="4">Early meiotic induction protein 1</fullName>
    </recommendedName>
</protein>
<dbReference type="PANTHER" id="PTHR28052:SF1">
    <property type="entry name" value="UPF0545 PROTEIN C22ORF39"/>
    <property type="match status" value="1"/>
</dbReference>
<name>A0A9P9EEF1_9PLEO</name>
<dbReference type="OrthoDB" id="2017405at2759"/>
<keyword evidence="3" id="KW-1185">Reference proteome</keyword>
<evidence type="ECO:0000256" key="1">
    <source>
        <dbReference type="SAM" id="MobiDB-lite"/>
    </source>
</evidence>
<comment type="caution">
    <text evidence="2">The sequence shown here is derived from an EMBL/GenBank/DDBJ whole genome shotgun (WGS) entry which is preliminary data.</text>
</comment>
<dbReference type="AlphaFoldDB" id="A0A9P9EEF1"/>
<evidence type="ECO:0008006" key="4">
    <source>
        <dbReference type="Google" id="ProtNLM"/>
    </source>
</evidence>
<dbReference type="Proteomes" id="UP000700596">
    <property type="component" value="Unassembled WGS sequence"/>
</dbReference>
<feature type="region of interest" description="Disordered" evidence="1">
    <location>
        <begin position="1"/>
        <end position="80"/>
    </location>
</feature>
<gene>
    <name evidence="2" type="ORF">B0J11DRAFT_519629</name>
</gene>
<organism evidence="2 3">
    <name type="scientific">Dendryphion nanum</name>
    <dbReference type="NCBI Taxonomy" id="256645"/>
    <lineage>
        <taxon>Eukaryota</taxon>
        <taxon>Fungi</taxon>
        <taxon>Dikarya</taxon>
        <taxon>Ascomycota</taxon>
        <taxon>Pezizomycotina</taxon>
        <taxon>Dothideomycetes</taxon>
        <taxon>Pleosporomycetidae</taxon>
        <taxon>Pleosporales</taxon>
        <taxon>Torulaceae</taxon>
        <taxon>Dendryphion</taxon>
    </lineage>
</organism>
<dbReference type="Pfam" id="PF11326">
    <property type="entry name" value="PANTS-like"/>
    <property type="match status" value="1"/>
</dbReference>
<dbReference type="EMBL" id="JAGMWT010000002">
    <property type="protein sequence ID" value="KAH7135968.1"/>
    <property type="molecule type" value="Genomic_DNA"/>
</dbReference>
<evidence type="ECO:0000313" key="2">
    <source>
        <dbReference type="EMBL" id="KAH7135968.1"/>
    </source>
</evidence>
<sequence length="197" mass="22085">MGWWSSNSSAPAAPPSQPQAQSISQQQLPPTPSTSMSSSAPAQNSNPESKTPAGQDDDFHAAFPHLTPDPPPSTSTSTTSMPEAFLADQYPTNMSCTAAFDAAFYCASLGGHFNDIYRYGELRSCSEHWRDWRFCMGLSIYSKETQREKIRQHYIEKEEALKGKPNSEDIWERRTERDRIVDAFSKAEEEARRVEKA</sequence>
<feature type="compositionally biased region" description="Low complexity" evidence="1">
    <location>
        <begin position="18"/>
        <end position="49"/>
    </location>
</feature>
<evidence type="ECO:0000313" key="3">
    <source>
        <dbReference type="Proteomes" id="UP000700596"/>
    </source>
</evidence>
<accession>A0A9P9EEF1</accession>